<dbReference type="InterPro" id="IPR029069">
    <property type="entry name" value="HotDog_dom_sf"/>
</dbReference>
<reference evidence="6" key="1">
    <citation type="journal article" date="2019" name="Int. J. Syst. Evol. Microbiol.">
        <title>The Global Catalogue of Microorganisms (GCM) 10K type strain sequencing project: providing services to taxonomists for standard genome sequencing and annotation.</title>
        <authorList>
            <consortium name="The Broad Institute Genomics Platform"/>
            <consortium name="The Broad Institute Genome Sequencing Center for Infectious Disease"/>
            <person name="Wu L."/>
            <person name="Ma J."/>
        </authorList>
    </citation>
    <scope>NUCLEOTIDE SEQUENCE [LARGE SCALE GENOMIC DNA]</scope>
    <source>
        <strain evidence="6">NBRC 111756</strain>
    </source>
</reference>
<dbReference type="RefSeq" id="WP_379909160.1">
    <property type="nucleotide sequence ID" value="NZ_JBHSWE010000001.1"/>
</dbReference>
<accession>A0ABW1ZZM5</accession>
<dbReference type="SUPFAM" id="SSF54637">
    <property type="entry name" value="Thioesterase/thiol ester dehydrase-isomerase"/>
    <property type="match status" value="1"/>
</dbReference>
<evidence type="ECO:0000256" key="3">
    <source>
        <dbReference type="PROSITE-ProRule" id="PRU01106"/>
    </source>
</evidence>
<dbReference type="CDD" id="cd03442">
    <property type="entry name" value="BFIT_BACH"/>
    <property type="match status" value="1"/>
</dbReference>
<evidence type="ECO:0000259" key="4">
    <source>
        <dbReference type="PROSITE" id="PS51770"/>
    </source>
</evidence>
<evidence type="ECO:0000256" key="2">
    <source>
        <dbReference type="ARBA" id="ARBA00022801"/>
    </source>
</evidence>
<dbReference type="EC" id="3.1.2.20" evidence="5"/>
<dbReference type="InterPro" id="IPR040170">
    <property type="entry name" value="Cytosol_ACT"/>
</dbReference>
<dbReference type="PANTHER" id="PTHR11049:SF5">
    <property type="entry name" value="ACYL-COA THIOESTER HYDROLASE YCIA"/>
    <property type="match status" value="1"/>
</dbReference>
<sequence>MSIADDQILVPDGELSLKLPASVQATNMFGDVYSGWVAMRAVEAAEIRAAKIAEGRIATVSVGGMDFMSPVLVGTILSFYTRVVEQGRSSMRIAVEVWGRCPDGRDPRKVSETECVQVAIDENGHIRRLPPQD</sequence>
<comment type="caution">
    <text evidence="5">The sequence shown here is derived from an EMBL/GenBank/DDBJ whole genome shotgun (WGS) entry which is preliminary data.</text>
</comment>
<comment type="similarity">
    <text evidence="1">Belongs to the acyl coenzyme A hydrolase family.</text>
</comment>
<organism evidence="5 6">
    <name type="scientific">Marinobacterium aestuariivivens</name>
    <dbReference type="NCBI Taxonomy" id="1698799"/>
    <lineage>
        <taxon>Bacteria</taxon>
        <taxon>Pseudomonadati</taxon>
        <taxon>Pseudomonadota</taxon>
        <taxon>Gammaproteobacteria</taxon>
        <taxon>Oceanospirillales</taxon>
        <taxon>Oceanospirillaceae</taxon>
        <taxon>Marinobacterium</taxon>
    </lineage>
</organism>
<name>A0ABW1ZZM5_9GAMM</name>
<dbReference type="Gene3D" id="3.10.129.10">
    <property type="entry name" value="Hotdog Thioesterase"/>
    <property type="match status" value="1"/>
</dbReference>
<proteinExistence type="inferred from homology"/>
<keyword evidence="2 3" id="KW-0378">Hydrolase</keyword>
<feature type="domain" description="HotDog ACOT-type" evidence="4">
    <location>
        <begin position="11"/>
        <end position="123"/>
    </location>
</feature>
<evidence type="ECO:0000313" key="5">
    <source>
        <dbReference type="EMBL" id="MFC6670657.1"/>
    </source>
</evidence>
<evidence type="ECO:0000313" key="6">
    <source>
        <dbReference type="Proteomes" id="UP001596422"/>
    </source>
</evidence>
<dbReference type="EMBL" id="JBHSWE010000001">
    <property type="protein sequence ID" value="MFC6670657.1"/>
    <property type="molecule type" value="Genomic_DNA"/>
</dbReference>
<protein>
    <submittedName>
        <fullName evidence="5">Acyl-CoA thioesterase</fullName>
        <ecNumber evidence="5">3.1.2.20</ecNumber>
    </submittedName>
</protein>
<gene>
    <name evidence="5" type="ORF">ACFQDL_11645</name>
</gene>
<dbReference type="GO" id="GO:0047617">
    <property type="term" value="F:fatty acyl-CoA hydrolase activity"/>
    <property type="evidence" value="ECO:0007669"/>
    <property type="project" value="UniProtKB-EC"/>
</dbReference>
<evidence type="ECO:0000256" key="1">
    <source>
        <dbReference type="ARBA" id="ARBA00010458"/>
    </source>
</evidence>
<dbReference type="InterPro" id="IPR033120">
    <property type="entry name" value="HOTDOG_ACOT"/>
</dbReference>
<dbReference type="InterPro" id="IPR006683">
    <property type="entry name" value="Thioestr_dom"/>
</dbReference>
<dbReference type="Proteomes" id="UP001596422">
    <property type="component" value="Unassembled WGS sequence"/>
</dbReference>
<keyword evidence="6" id="KW-1185">Reference proteome</keyword>
<dbReference type="PROSITE" id="PS51770">
    <property type="entry name" value="HOTDOG_ACOT"/>
    <property type="match status" value="1"/>
</dbReference>
<dbReference type="Pfam" id="PF03061">
    <property type="entry name" value="4HBT"/>
    <property type="match status" value="1"/>
</dbReference>
<dbReference type="PANTHER" id="PTHR11049">
    <property type="entry name" value="ACYL COENZYME A THIOESTER HYDROLASE"/>
    <property type="match status" value="1"/>
</dbReference>